<geneLocation type="plasmid" evidence="7 8">
    <name>pPP1</name>
</geneLocation>
<dbReference type="InterPro" id="IPR017850">
    <property type="entry name" value="Alkaline_phosphatase_core_sf"/>
</dbReference>
<feature type="chain" id="PRO_5045629870" evidence="5">
    <location>
        <begin position="30"/>
        <end position="480"/>
    </location>
</feature>
<proteinExistence type="inferred from homology"/>
<evidence type="ECO:0000256" key="1">
    <source>
        <dbReference type="ARBA" id="ARBA00008779"/>
    </source>
</evidence>
<keyword evidence="5" id="KW-0732">Signal</keyword>
<evidence type="ECO:0000256" key="5">
    <source>
        <dbReference type="SAM" id="SignalP"/>
    </source>
</evidence>
<dbReference type="PANTHER" id="PTHR42693">
    <property type="entry name" value="ARYLSULFATASE FAMILY MEMBER"/>
    <property type="match status" value="1"/>
</dbReference>
<feature type="domain" description="Sulfatase N-terminal" evidence="6">
    <location>
        <begin position="36"/>
        <end position="305"/>
    </location>
</feature>
<dbReference type="RefSeq" id="WP_338398425.1">
    <property type="nucleotide sequence ID" value="NZ_AP025293.1"/>
</dbReference>
<dbReference type="Proteomes" id="UP001354989">
    <property type="component" value="Plasmid pPP1"/>
</dbReference>
<evidence type="ECO:0000313" key="7">
    <source>
        <dbReference type="EMBL" id="BDD00586.1"/>
    </source>
</evidence>
<dbReference type="InterPro" id="IPR024607">
    <property type="entry name" value="Sulfatase_CS"/>
</dbReference>
<sequence length="480" mass="54261">MNHSTKIGSLQRLLLASLALWLFPHFGQAQPQNKRPNILLILADDWSFPHAGIYGDLTVKTPNFDRVASSGVLFSEAYVAAPSCTPSRAGILTGRYVHGLEEGANLWGSLNKSFVTYTALLEQAGYAVAYQEKGWAPGDHTQGGYTHNPAGHRVDHFKPFFENLPENQPFCFWYGSRDPHRPYTEGMGKRAGMNISDITVPAFLPDDDIVKSDLADYYYEVQRFDYDIGSILEVLQRKKLLDNTLIVITSDNGMPFPRSKANCYDSGTKVPLAMAMGSDLHSAGKTEHSFINLIDLAPTFLELAGLDIPASYQGKSLLPLIKNTAFERREEIYLERERHAYVRNHNLAYPMRAIRNHSFLLIENLFPDRYPAGDPLTDGNCFGDIDASPTKDLLLNMEPSRKIYQWAVGKRPKYELYHISDDPDQVNNLADLPAYKKTVKAMAKQLLHWREKTKDPTLHKGEHLFDTYPYYGKKMNPLLN</sequence>
<dbReference type="CDD" id="cd16027">
    <property type="entry name" value="SGSH"/>
    <property type="match status" value="1"/>
</dbReference>
<dbReference type="Gene3D" id="3.40.720.10">
    <property type="entry name" value="Alkaline Phosphatase, subunit A"/>
    <property type="match status" value="1"/>
</dbReference>
<keyword evidence="2" id="KW-0479">Metal-binding</keyword>
<dbReference type="InterPro" id="IPR050738">
    <property type="entry name" value="Sulfatase"/>
</dbReference>
<keyword evidence="4" id="KW-0106">Calcium</keyword>
<accession>A0ABM7VHY4</accession>
<dbReference type="SUPFAM" id="SSF53649">
    <property type="entry name" value="Alkaline phosphatase-like"/>
    <property type="match status" value="1"/>
</dbReference>
<keyword evidence="8" id="KW-1185">Reference proteome</keyword>
<gene>
    <name evidence="7" type="ORF">PEPS_28660</name>
</gene>
<dbReference type="Pfam" id="PF00884">
    <property type="entry name" value="Sulfatase"/>
    <property type="match status" value="1"/>
</dbReference>
<evidence type="ECO:0000256" key="3">
    <source>
        <dbReference type="ARBA" id="ARBA00022801"/>
    </source>
</evidence>
<feature type="signal peptide" evidence="5">
    <location>
        <begin position="1"/>
        <end position="29"/>
    </location>
</feature>
<comment type="similarity">
    <text evidence="1">Belongs to the sulfatase family.</text>
</comment>
<reference evidence="7 8" key="1">
    <citation type="submission" date="2021-12" db="EMBL/GenBank/DDBJ databases">
        <title>Genome sequencing of bacteria with rrn-lacking chromosome and rrn-plasmid.</title>
        <authorList>
            <person name="Anda M."/>
            <person name="Iwasaki W."/>
        </authorList>
    </citation>
    <scope>NUCLEOTIDE SEQUENCE [LARGE SCALE GENOMIC DNA]</scope>
    <source>
        <strain evidence="7 8">NBRC 101262</strain>
        <plasmid evidence="7 8">pPP1</plasmid>
    </source>
</reference>
<dbReference type="EMBL" id="AP025293">
    <property type="protein sequence ID" value="BDD00586.1"/>
    <property type="molecule type" value="Genomic_DNA"/>
</dbReference>
<evidence type="ECO:0000256" key="2">
    <source>
        <dbReference type="ARBA" id="ARBA00022723"/>
    </source>
</evidence>
<dbReference type="PROSITE" id="PS00523">
    <property type="entry name" value="SULFATASE_1"/>
    <property type="match status" value="1"/>
</dbReference>
<keyword evidence="7" id="KW-0614">Plasmid</keyword>
<evidence type="ECO:0000259" key="6">
    <source>
        <dbReference type="Pfam" id="PF00884"/>
    </source>
</evidence>
<dbReference type="PANTHER" id="PTHR42693:SF53">
    <property type="entry name" value="ENDO-4-O-SULFATASE"/>
    <property type="match status" value="1"/>
</dbReference>
<dbReference type="InterPro" id="IPR000917">
    <property type="entry name" value="Sulfatase_N"/>
</dbReference>
<protein>
    <submittedName>
        <fullName evidence="7">Heparan N-sulfatase</fullName>
    </submittedName>
</protein>
<name>A0ABM7VHY4_9BACT</name>
<evidence type="ECO:0000256" key="4">
    <source>
        <dbReference type="ARBA" id="ARBA00022837"/>
    </source>
</evidence>
<evidence type="ECO:0000313" key="8">
    <source>
        <dbReference type="Proteomes" id="UP001354989"/>
    </source>
</evidence>
<keyword evidence="3" id="KW-0378">Hydrolase</keyword>
<organism evidence="7 8">
    <name type="scientific">Persicobacter psychrovividus</name>
    <dbReference type="NCBI Taxonomy" id="387638"/>
    <lineage>
        <taxon>Bacteria</taxon>
        <taxon>Pseudomonadati</taxon>
        <taxon>Bacteroidota</taxon>
        <taxon>Cytophagia</taxon>
        <taxon>Cytophagales</taxon>
        <taxon>Persicobacteraceae</taxon>
        <taxon>Persicobacter</taxon>
    </lineage>
</organism>